<dbReference type="Proteomes" id="UP000005178">
    <property type="component" value="Unassembled WGS sequence"/>
</dbReference>
<dbReference type="RefSeq" id="WP_007050569.1">
    <property type="nucleotide sequence ID" value="NZ_DS560019.1"/>
</dbReference>
<accession>B1C939</accession>
<protein>
    <submittedName>
        <fullName evidence="1">Uncharacterized protein</fullName>
    </submittedName>
</protein>
<proteinExistence type="predicted"/>
<dbReference type="STRING" id="445971.ANASTE_01807"/>
<dbReference type="eggNOG" id="ENOG5030170">
    <property type="taxonomic scope" value="Bacteria"/>
</dbReference>
<dbReference type="HOGENOM" id="CLU_117114_0_0_9"/>
<comment type="caution">
    <text evidence="1">The sequence shown here is derived from an EMBL/GenBank/DDBJ whole genome shotgun (WGS) entry which is preliminary data.</text>
</comment>
<dbReference type="GeneID" id="98000856"/>
<evidence type="ECO:0000313" key="2">
    <source>
        <dbReference type="Proteomes" id="UP000005178"/>
    </source>
</evidence>
<sequence>MSIKEKLENDLKNKEISDLSIVEKYICFGVPIIFKNNEERYYELLQDLRNHFTLNSMRNIIIVGSSKLGFSIAPGKRFKDISDDSDIDVAIIDEELFDTYWEKLFEFNIKLKSRSNQEELNYRRFLEYFFKGWLRPDLFPFNYKGKNEWFDYFSNISYKKYDKRKVTAAIFKN</sequence>
<dbReference type="EMBL" id="ABIL02000006">
    <property type="protein sequence ID" value="EDS72099.1"/>
    <property type="molecule type" value="Genomic_DNA"/>
</dbReference>
<reference evidence="1" key="2">
    <citation type="submission" date="2013-08" db="EMBL/GenBank/DDBJ databases">
        <title>Draft genome sequence of Anaerofustis stercorihominis (DSM 17244).</title>
        <authorList>
            <person name="Sudarsanam P."/>
            <person name="Ley R."/>
            <person name="Guruge J."/>
            <person name="Turnbaugh P.J."/>
            <person name="Mahowald M."/>
            <person name="Liep D."/>
            <person name="Gordon J."/>
        </authorList>
    </citation>
    <scope>NUCLEOTIDE SEQUENCE</scope>
    <source>
        <strain evidence="1">DSM 17244</strain>
    </source>
</reference>
<name>B1C939_9FIRM</name>
<reference evidence="1" key="1">
    <citation type="submission" date="2008-01" db="EMBL/GenBank/DDBJ databases">
        <authorList>
            <person name="Fulton L."/>
            <person name="Clifton S."/>
            <person name="Fulton B."/>
            <person name="Xu J."/>
            <person name="Minx P."/>
            <person name="Pepin K.H."/>
            <person name="Johnson M."/>
            <person name="Thiruvilangam P."/>
            <person name="Bhonagiri V."/>
            <person name="Nash W.E."/>
            <person name="Mardis E.R."/>
            <person name="Wilson R.K."/>
        </authorList>
    </citation>
    <scope>NUCLEOTIDE SEQUENCE [LARGE SCALE GENOMIC DNA]</scope>
    <source>
        <strain evidence="1">DSM 17244</strain>
    </source>
</reference>
<organism evidence="1 2">
    <name type="scientific">Anaerofustis stercorihominis DSM 17244</name>
    <dbReference type="NCBI Taxonomy" id="445971"/>
    <lineage>
        <taxon>Bacteria</taxon>
        <taxon>Bacillati</taxon>
        <taxon>Bacillota</taxon>
        <taxon>Clostridia</taxon>
        <taxon>Eubacteriales</taxon>
        <taxon>Eubacteriaceae</taxon>
        <taxon>Anaerofustis</taxon>
    </lineage>
</organism>
<dbReference type="AlphaFoldDB" id="B1C939"/>
<dbReference type="OrthoDB" id="7058235at2"/>
<gene>
    <name evidence="1" type="ORF">ANASTE_01807</name>
</gene>
<keyword evidence="2" id="KW-1185">Reference proteome</keyword>
<evidence type="ECO:0000313" key="1">
    <source>
        <dbReference type="EMBL" id="EDS72099.1"/>
    </source>
</evidence>